<name>A0ABQ8KK68_9APHY</name>
<protein>
    <recommendedName>
        <fullName evidence="3">F-box domain-containing protein</fullName>
    </recommendedName>
</protein>
<evidence type="ECO:0000313" key="2">
    <source>
        <dbReference type="Proteomes" id="UP000814176"/>
    </source>
</evidence>
<keyword evidence="2" id="KW-1185">Reference proteome</keyword>
<dbReference type="EMBL" id="JADCUA010000007">
    <property type="protein sequence ID" value="KAH9838522.1"/>
    <property type="molecule type" value="Genomic_DNA"/>
</dbReference>
<accession>A0ABQ8KK68</accession>
<evidence type="ECO:0000313" key="1">
    <source>
        <dbReference type="EMBL" id="KAH9838522.1"/>
    </source>
</evidence>
<dbReference type="Proteomes" id="UP000814176">
    <property type="component" value="Unassembled WGS sequence"/>
</dbReference>
<reference evidence="1 2" key="1">
    <citation type="journal article" date="2021" name="Environ. Microbiol.">
        <title>Gene family expansions and transcriptome signatures uncover fungal adaptations to wood decay.</title>
        <authorList>
            <person name="Hage H."/>
            <person name="Miyauchi S."/>
            <person name="Viragh M."/>
            <person name="Drula E."/>
            <person name="Min B."/>
            <person name="Chaduli D."/>
            <person name="Navarro D."/>
            <person name="Favel A."/>
            <person name="Norest M."/>
            <person name="Lesage-Meessen L."/>
            <person name="Balint B."/>
            <person name="Merenyi Z."/>
            <person name="de Eugenio L."/>
            <person name="Morin E."/>
            <person name="Martinez A.T."/>
            <person name="Baldrian P."/>
            <person name="Stursova M."/>
            <person name="Martinez M.J."/>
            <person name="Novotny C."/>
            <person name="Magnuson J.K."/>
            <person name="Spatafora J.W."/>
            <person name="Maurice S."/>
            <person name="Pangilinan J."/>
            <person name="Andreopoulos W."/>
            <person name="LaButti K."/>
            <person name="Hundley H."/>
            <person name="Na H."/>
            <person name="Kuo A."/>
            <person name="Barry K."/>
            <person name="Lipzen A."/>
            <person name="Henrissat B."/>
            <person name="Riley R."/>
            <person name="Ahrendt S."/>
            <person name="Nagy L.G."/>
            <person name="Grigoriev I.V."/>
            <person name="Martin F."/>
            <person name="Rosso M.N."/>
        </authorList>
    </citation>
    <scope>NUCLEOTIDE SEQUENCE [LARGE SCALE GENOMIC DNA]</scope>
    <source>
        <strain evidence="1 2">CIRM-BRFM 1785</strain>
    </source>
</reference>
<evidence type="ECO:0008006" key="3">
    <source>
        <dbReference type="Google" id="ProtNLM"/>
    </source>
</evidence>
<dbReference type="RefSeq" id="XP_047780437.1">
    <property type="nucleotide sequence ID" value="XM_047919186.1"/>
</dbReference>
<dbReference type="SUPFAM" id="SSF52047">
    <property type="entry name" value="RNI-like"/>
    <property type="match status" value="1"/>
</dbReference>
<comment type="caution">
    <text evidence="1">The sequence shown here is derived from an EMBL/GenBank/DDBJ whole genome shotgun (WGS) entry which is preliminary data.</text>
</comment>
<proteinExistence type="predicted"/>
<dbReference type="GeneID" id="71999918"/>
<gene>
    <name evidence="1" type="ORF">C8Q71DRAFT_534275</name>
</gene>
<sequence length="442" mass="50672">MPLSELPIELHEHVLDHLHDDPLSLRACSLTHTAWLPIARLHLFWTVRLDTARDCLRFLITLDTTSESDGVGVGSLVRVLTLPAKMGFTQLWRRTQARRARLRLDLLCQLLRRVPNLEILNMTNFEWDCFADLICPQGAGVDLHDAVNTVFAFPQLKVLLLRCIIGRSIKEIIQTIAAFPSVTTLELSGISCIECDRRPHHEPLDIAYDQAMRIRIRELIVGPPDCGEHSMMRVLHALFNLPHGLQLRQLRWRLSRLVDDQELLDKMFHGSARTLEVLEVDSLYVEWLSAEDLSRYRALTAIILSEHTVHIPARWASALEVISSLAQKRLRHVELESTRQHRSRVLSDRDLRSLTPRLIDLHERCPTVSVTLGRYVQAGLNWRQTLKASHTEILRNVLEAGMRIAVVYTELAVGGNQLPWIFRRGFHDPFRVVRSGYFTLSA</sequence>
<organism evidence="1 2">
    <name type="scientific">Rhodofomes roseus</name>
    <dbReference type="NCBI Taxonomy" id="34475"/>
    <lineage>
        <taxon>Eukaryota</taxon>
        <taxon>Fungi</taxon>
        <taxon>Dikarya</taxon>
        <taxon>Basidiomycota</taxon>
        <taxon>Agaricomycotina</taxon>
        <taxon>Agaricomycetes</taxon>
        <taxon>Polyporales</taxon>
        <taxon>Rhodofomes</taxon>
    </lineage>
</organism>